<dbReference type="EMBL" id="UYRR01000072">
    <property type="protein sequence ID" value="VDK17456.1"/>
    <property type="molecule type" value="Genomic_DNA"/>
</dbReference>
<dbReference type="Proteomes" id="UP000267096">
    <property type="component" value="Unassembled WGS sequence"/>
</dbReference>
<accession>A0A0M3IYF4</accession>
<keyword evidence="2" id="KW-1185">Reference proteome</keyword>
<reference evidence="1 2" key="2">
    <citation type="submission" date="2018-11" db="EMBL/GenBank/DDBJ databases">
        <authorList>
            <consortium name="Pathogen Informatics"/>
        </authorList>
    </citation>
    <scope>NUCLEOTIDE SEQUENCE [LARGE SCALE GENOMIC DNA]</scope>
</reference>
<dbReference type="WBParaSite" id="ASIM_0000027601-mRNA-1">
    <property type="protein sequence ID" value="ASIM_0000027601-mRNA-1"/>
    <property type="gene ID" value="ASIM_0000027601"/>
</dbReference>
<proteinExistence type="predicted"/>
<dbReference type="AlphaFoldDB" id="A0A0M3IYF4"/>
<gene>
    <name evidence="1" type="ORF">ASIM_LOCUS187</name>
</gene>
<evidence type="ECO:0000313" key="3">
    <source>
        <dbReference type="WBParaSite" id="ASIM_0000027601-mRNA-1"/>
    </source>
</evidence>
<reference evidence="3" key="1">
    <citation type="submission" date="2017-02" db="UniProtKB">
        <authorList>
            <consortium name="WormBaseParasite"/>
        </authorList>
    </citation>
    <scope>IDENTIFICATION</scope>
</reference>
<organism evidence="3">
    <name type="scientific">Anisakis simplex</name>
    <name type="common">Herring worm</name>
    <dbReference type="NCBI Taxonomy" id="6269"/>
    <lineage>
        <taxon>Eukaryota</taxon>
        <taxon>Metazoa</taxon>
        <taxon>Ecdysozoa</taxon>
        <taxon>Nematoda</taxon>
        <taxon>Chromadorea</taxon>
        <taxon>Rhabditida</taxon>
        <taxon>Spirurina</taxon>
        <taxon>Ascaridomorpha</taxon>
        <taxon>Ascaridoidea</taxon>
        <taxon>Anisakidae</taxon>
        <taxon>Anisakis</taxon>
        <taxon>Anisakis simplex complex</taxon>
    </lineage>
</organism>
<evidence type="ECO:0000313" key="2">
    <source>
        <dbReference type="Proteomes" id="UP000267096"/>
    </source>
</evidence>
<sequence>MVSDRTPCRWMVATDRQILSVGWFQSVVTRFGLLKPSNDWGRPIFAGVCACTPSVCALMCVHSEYRVEAHFVRSVPSQ</sequence>
<name>A0A0M3IYF4_ANISI</name>
<protein>
    <submittedName>
        <fullName evidence="3">Transposase</fullName>
    </submittedName>
</protein>
<evidence type="ECO:0000313" key="1">
    <source>
        <dbReference type="EMBL" id="VDK17456.1"/>
    </source>
</evidence>